<sequence>MQLFRNTSRKTKEREHSFFGKIAALLTPPPSPPGSIDSTVRNFERPPHGRQGSDDSTRSKSSTVTFASKTKSPATTRSLSPKKSLASIHPIPARDMDFIAPHSPPAYTCAFKDCWSDYCPTHNPNGSRKVAQARRVASMKSLRRLHTASQATTAPSGPGTASTPSMASMTSRSSASTPPLPPSPPATARYERKKYECYAANCVAANCPKHGSALTRPVSAPPSPSSDSPSHILYFPLPPATIPTPMPTRPQAPTPDRMVDPRPSFSRAATSPDVVYPTRSLTSRPSTSSHASSRETRYHTPRASTSASTRTAYDPPRRSTSASSRSVHDTPRPSPSASAHTAYDPPRPSTSSSCRPTRDAADPTHPLKVIKRAKSFAPSLAPPPSGKTAKEVERALREHMRFVDSLATIPVAELPDSRRPRTPRRQRSSTFASEVKEIYPYALDVTRRKRSATLAQGMQAHPYATARPIAYAV</sequence>
<organism evidence="2 3">
    <name type="scientific">Calocera cornea HHB12733</name>
    <dbReference type="NCBI Taxonomy" id="1353952"/>
    <lineage>
        <taxon>Eukaryota</taxon>
        <taxon>Fungi</taxon>
        <taxon>Dikarya</taxon>
        <taxon>Basidiomycota</taxon>
        <taxon>Agaricomycotina</taxon>
        <taxon>Dacrymycetes</taxon>
        <taxon>Dacrymycetales</taxon>
        <taxon>Dacrymycetaceae</taxon>
        <taxon>Calocera</taxon>
    </lineage>
</organism>
<evidence type="ECO:0000313" key="3">
    <source>
        <dbReference type="Proteomes" id="UP000076842"/>
    </source>
</evidence>
<protein>
    <submittedName>
        <fullName evidence="2">Uncharacterized protein</fullName>
    </submittedName>
</protein>
<feature type="compositionally biased region" description="Polar residues" evidence="1">
    <location>
        <begin position="59"/>
        <end position="81"/>
    </location>
</feature>
<feature type="region of interest" description="Disordered" evidence="1">
    <location>
        <begin position="1"/>
        <end position="87"/>
    </location>
</feature>
<feature type="compositionally biased region" description="Low complexity" evidence="1">
    <location>
        <begin position="278"/>
        <end position="291"/>
    </location>
</feature>
<proteinExistence type="predicted"/>
<reference evidence="2 3" key="1">
    <citation type="journal article" date="2016" name="Mol. Biol. Evol.">
        <title>Comparative Genomics of Early-Diverging Mushroom-Forming Fungi Provides Insights into the Origins of Lignocellulose Decay Capabilities.</title>
        <authorList>
            <person name="Nagy L.G."/>
            <person name="Riley R."/>
            <person name="Tritt A."/>
            <person name="Adam C."/>
            <person name="Daum C."/>
            <person name="Floudas D."/>
            <person name="Sun H."/>
            <person name="Yadav J.S."/>
            <person name="Pangilinan J."/>
            <person name="Larsson K.H."/>
            <person name="Matsuura K."/>
            <person name="Barry K."/>
            <person name="Labutti K."/>
            <person name="Kuo R."/>
            <person name="Ohm R.A."/>
            <person name="Bhattacharya S.S."/>
            <person name="Shirouzu T."/>
            <person name="Yoshinaga Y."/>
            <person name="Martin F.M."/>
            <person name="Grigoriev I.V."/>
            <person name="Hibbett D.S."/>
        </authorList>
    </citation>
    <scope>NUCLEOTIDE SEQUENCE [LARGE SCALE GENOMIC DNA]</scope>
    <source>
        <strain evidence="2 3">HHB12733</strain>
    </source>
</reference>
<dbReference type="AlphaFoldDB" id="A0A165D2B0"/>
<dbReference type="OrthoDB" id="10596565at2759"/>
<feature type="compositionally biased region" description="Basic and acidic residues" evidence="1">
    <location>
        <begin position="42"/>
        <end position="58"/>
    </location>
</feature>
<evidence type="ECO:0000256" key="1">
    <source>
        <dbReference type="SAM" id="MobiDB-lite"/>
    </source>
</evidence>
<name>A0A165D2B0_9BASI</name>
<dbReference type="InParanoid" id="A0A165D2B0"/>
<gene>
    <name evidence="2" type="ORF">CALCODRAFT_558358</name>
</gene>
<feature type="region of interest" description="Disordered" evidence="1">
    <location>
        <begin position="214"/>
        <end position="364"/>
    </location>
</feature>
<dbReference type="Proteomes" id="UP000076842">
    <property type="component" value="Unassembled WGS sequence"/>
</dbReference>
<feature type="compositionally biased region" description="Pro residues" evidence="1">
    <location>
        <begin position="236"/>
        <end position="253"/>
    </location>
</feature>
<keyword evidence="3" id="KW-1185">Reference proteome</keyword>
<feature type="compositionally biased region" description="Low complexity" evidence="1">
    <location>
        <begin position="302"/>
        <end position="325"/>
    </location>
</feature>
<dbReference type="EMBL" id="KV424085">
    <property type="protein sequence ID" value="KZT51918.1"/>
    <property type="molecule type" value="Genomic_DNA"/>
</dbReference>
<feature type="compositionally biased region" description="Low complexity" evidence="1">
    <location>
        <begin position="160"/>
        <end position="177"/>
    </location>
</feature>
<evidence type="ECO:0000313" key="2">
    <source>
        <dbReference type="EMBL" id="KZT51918.1"/>
    </source>
</evidence>
<feature type="region of interest" description="Disordered" evidence="1">
    <location>
        <begin position="123"/>
        <end position="187"/>
    </location>
</feature>
<accession>A0A165D2B0</accession>